<name>A0AAD4EN03_9PEZI</name>
<dbReference type="PANTHER" id="PTHR47784:SF5">
    <property type="entry name" value="STEROL UPTAKE CONTROL PROTEIN 2"/>
    <property type="match status" value="1"/>
</dbReference>
<dbReference type="AlphaFoldDB" id="A0AAD4EN03"/>
<accession>A0AAD4EN03</accession>
<organism evidence="2 3">
    <name type="scientific">Staphylotrichum longicolle</name>
    <dbReference type="NCBI Taxonomy" id="669026"/>
    <lineage>
        <taxon>Eukaryota</taxon>
        <taxon>Fungi</taxon>
        <taxon>Dikarya</taxon>
        <taxon>Ascomycota</taxon>
        <taxon>Pezizomycotina</taxon>
        <taxon>Sordariomycetes</taxon>
        <taxon>Sordariomycetidae</taxon>
        <taxon>Sordariales</taxon>
        <taxon>Chaetomiaceae</taxon>
        <taxon>Staphylotrichum</taxon>
    </lineage>
</organism>
<comment type="caution">
    <text evidence="2">The sequence shown here is derived from an EMBL/GenBank/DDBJ whole genome shotgun (WGS) entry which is preliminary data.</text>
</comment>
<dbReference type="InterPro" id="IPR053157">
    <property type="entry name" value="Sterol_Uptake_Regulator"/>
</dbReference>
<evidence type="ECO:0000256" key="1">
    <source>
        <dbReference type="ARBA" id="ARBA00023242"/>
    </source>
</evidence>
<gene>
    <name evidence="2" type="ORF">NEMBOFW57_010378</name>
</gene>
<evidence type="ECO:0000313" key="2">
    <source>
        <dbReference type="EMBL" id="KAG7284020.1"/>
    </source>
</evidence>
<evidence type="ECO:0000313" key="3">
    <source>
        <dbReference type="Proteomes" id="UP001197093"/>
    </source>
</evidence>
<dbReference type="PANTHER" id="PTHR47784">
    <property type="entry name" value="STEROL UPTAKE CONTROL PROTEIN 2"/>
    <property type="match status" value="1"/>
</dbReference>
<keyword evidence="1" id="KW-0539">Nucleus</keyword>
<proteinExistence type="predicted"/>
<dbReference type="Pfam" id="PF11951">
    <property type="entry name" value="Fungal_trans_2"/>
    <property type="match status" value="1"/>
</dbReference>
<dbReference type="InterPro" id="IPR021858">
    <property type="entry name" value="Fun_TF"/>
</dbReference>
<reference evidence="2" key="1">
    <citation type="submission" date="2023-02" db="EMBL/GenBank/DDBJ databases">
        <authorList>
            <person name="Palmer J.M."/>
        </authorList>
    </citation>
    <scope>NUCLEOTIDE SEQUENCE</scope>
    <source>
        <strain evidence="2">FW57</strain>
    </source>
</reference>
<dbReference type="Proteomes" id="UP001197093">
    <property type="component" value="Unassembled WGS sequence"/>
</dbReference>
<dbReference type="GO" id="GO:0001228">
    <property type="term" value="F:DNA-binding transcription activator activity, RNA polymerase II-specific"/>
    <property type="evidence" value="ECO:0007669"/>
    <property type="project" value="TreeGrafter"/>
</dbReference>
<protein>
    <submittedName>
        <fullName evidence="2">Uncharacterized protein</fullName>
    </submittedName>
</protein>
<keyword evidence="3" id="KW-1185">Reference proteome</keyword>
<dbReference type="EMBL" id="JAHCVI010000006">
    <property type="protein sequence ID" value="KAG7284020.1"/>
    <property type="molecule type" value="Genomic_DNA"/>
</dbReference>
<sequence length="273" mass="30525">MKHYPPSRLCRLRQGPSQDLWWLEHPHTHQFTGLGDLALLHHWTLSTSLSICRESSCADMWQRVFPEVGFEHPFVAHALLSVAALHLAHTSGVGRAANVAKAAEHHNEALLGFRQAVAHITAANSEALFIWSMLSMIYVFGFLTQRSADGALAATGPSPMTRKELVLGVEWIPMIRGIEAVLYPTHDYLRLGRMQVMLSLGNWDELEPGAVPAPGPDGYLFKTRETWKNSNDAETYDGALRILRKCWMFIRQFDTMDATALAAWGIIGRGRGR</sequence>